<protein>
    <submittedName>
        <fullName evidence="2">Uncharacterized protein</fullName>
    </submittedName>
</protein>
<evidence type="ECO:0000313" key="2">
    <source>
        <dbReference type="EMBL" id="NMH28043.1"/>
    </source>
</evidence>
<proteinExistence type="predicted"/>
<dbReference type="AlphaFoldDB" id="A0A972FT76"/>
<keyword evidence="1" id="KW-0472">Membrane</keyword>
<dbReference type="EMBL" id="JAAMPU010000104">
    <property type="protein sequence ID" value="NMH28043.1"/>
    <property type="molecule type" value="Genomic_DNA"/>
</dbReference>
<feature type="transmembrane region" description="Helical" evidence="1">
    <location>
        <begin position="35"/>
        <end position="53"/>
    </location>
</feature>
<evidence type="ECO:0000313" key="3">
    <source>
        <dbReference type="Proteomes" id="UP000712080"/>
    </source>
</evidence>
<keyword evidence="3" id="KW-1185">Reference proteome</keyword>
<keyword evidence="1" id="KW-1133">Transmembrane helix</keyword>
<evidence type="ECO:0000256" key="1">
    <source>
        <dbReference type="SAM" id="Phobius"/>
    </source>
</evidence>
<dbReference type="Proteomes" id="UP000712080">
    <property type="component" value="Unassembled WGS sequence"/>
</dbReference>
<name>A0A972FT76_9FLAO</name>
<organism evidence="2 3">
    <name type="scientific">Flavobacterium silvaticum</name>
    <dbReference type="NCBI Taxonomy" id="1852020"/>
    <lineage>
        <taxon>Bacteria</taxon>
        <taxon>Pseudomonadati</taxon>
        <taxon>Bacteroidota</taxon>
        <taxon>Flavobacteriia</taxon>
        <taxon>Flavobacteriales</taxon>
        <taxon>Flavobacteriaceae</taxon>
        <taxon>Flavobacterium</taxon>
    </lineage>
</organism>
<dbReference type="RefSeq" id="WP_169527153.1">
    <property type="nucleotide sequence ID" value="NZ_JAAMPU010000104.1"/>
</dbReference>
<keyword evidence="1" id="KW-0812">Transmembrane</keyword>
<accession>A0A972FT76</accession>
<feature type="transmembrane region" description="Helical" evidence="1">
    <location>
        <begin position="12"/>
        <end position="29"/>
    </location>
</feature>
<reference evidence="2" key="1">
    <citation type="submission" date="2020-02" db="EMBL/GenBank/DDBJ databases">
        <title>Flavobacterium sp. genome.</title>
        <authorList>
            <person name="Jung H.S."/>
            <person name="Baek J.H."/>
            <person name="Jeon C.O."/>
        </authorList>
    </citation>
    <scope>NUCLEOTIDE SEQUENCE</scope>
    <source>
        <strain evidence="2">SE-s28</strain>
    </source>
</reference>
<gene>
    <name evidence="2" type="ORF">G6047_08360</name>
</gene>
<comment type="caution">
    <text evidence="2">The sequence shown here is derived from an EMBL/GenBank/DDBJ whole genome shotgun (WGS) entry which is preliminary data.</text>
</comment>
<sequence>MIQIPFKKKQVVFPFVIGVLFFGIGLWSMLARTQFYLSGFAGLGLVWIAIGIYRKVKPYIVIDSETIKSNNDFFTRKIQLAAITEVNLFAGDLIVKSGKKEIYISGSMVDAGALDEIRKTLSNQ</sequence>